<dbReference type="AlphaFoldDB" id="A0A0A9P972"/>
<name>A0A0A9P972_ARUDO</name>
<reference evidence="1" key="2">
    <citation type="journal article" date="2015" name="Data Brief">
        <title>Shoot transcriptome of the giant reed, Arundo donax.</title>
        <authorList>
            <person name="Barrero R.A."/>
            <person name="Guerrero F.D."/>
            <person name="Moolhuijzen P."/>
            <person name="Goolsby J.A."/>
            <person name="Tidwell J."/>
            <person name="Bellgard S.E."/>
            <person name="Bellgard M.I."/>
        </authorList>
    </citation>
    <scope>NUCLEOTIDE SEQUENCE</scope>
    <source>
        <tissue evidence="1">Shoot tissue taken approximately 20 cm above the soil surface</tissue>
    </source>
</reference>
<proteinExistence type="predicted"/>
<accession>A0A0A9P972</accession>
<organism evidence="1">
    <name type="scientific">Arundo donax</name>
    <name type="common">Giant reed</name>
    <name type="synonym">Donax arundinaceus</name>
    <dbReference type="NCBI Taxonomy" id="35708"/>
    <lineage>
        <taxon>Eukaryota</taxon>
        <taxon>Viridiplantae</taxon>
        <taxon>Streptophyta</taxon>
        <taxon>Embryophyta</taxon>
        <taxon>Tracheophyta</taxon>
        <taxon>Spermatophyta</taxon>
        <taxon>Magnoliopsida</taxon>
        <taxon>Liliopsida</taxon>
        <taxon>Poales</taxon>
        <taxon>Poaceae</taxon>
        <taxon>PACMAD clade</taxon>
        <taxon>Arundinoideae</taxon>
        <taxon>Arundineae</taxon>
        <taxon>Arundo</taxon>
    </lineage>
</organism>
<evidence type="ECO:0000313" key="1">
    <source>
        <dbReference type="EMBL" id="JAD62757.1"/>
    </source>
</evidence>
<dbReference type="EMBL" id="GBRH01235138">
    <property type="protein sequence ID" value="JAD62757.1"/>
    <property type="molecule type" value="Transcribed_RNA"/>
</dbReference>
<sequence>MHPTCFLCMSTQCQTMWSNWRIIPRGNAAHCSSGTHAEVRNLFTLVVFDTLYPSNIEDQQDGSS</sequence>
<protein>
    <submittedName>
        <fullName evidence="1">Uncharacterized protein</fullName>
    </submittedName>
</protein>
<reference evidence="1" key="1">
    <citation type="submission" date="2014-09" db="EMBL/GenBank/DDBJ databases">
        <authorList>
            <person name="Magalhaes I.L.F."/>
            <person name="Oliveira U."/>
            <person name="Santos F.R."/>
            <person name="Vidigal T.H.D.A."/>
            <person name="Brescovit A.D."/>
            <person name="Santos A.J."/>
        </authorList>
    </citation>
    <scope>NUCLEOTIDE SEQUENCE</scope>
    <source>
        <tissue evidence="1">Shoot tissue taken approximately 20 cm above the soil surface</tissue>
    </source>
</reference>